<protein>
    <submittedName>
        <fullName evidence="2">Uncharacterized protein</fullName>
    </submittedName>
</protein>
<sequence>MRVRRLLKKPNSVLRLKAGSRSYKAVILDLLQECKRILEKNNMMIPEWFDGSSFETGFFTNEGRFVEKEICSVSSSHDKICKTKIVEDNYEALEVQEDHYEDSLTGLEEPAIDTRENVNLLMESEQGLEQTHVYEEASKIKELEDAGYESDSGSGETYSAFGLSNLLAKTSSQNIETFEPWFMPKDDKDVYEPLNESKSKFGPIGPPVKSKNNENQNALPMPMPMATIRTQRNFFEEFSNDVYSHWESRIWKNQSGSSQYL</sequence>
<evidence type="ECO:0000313" key="3">
    <source>
        <dbReference type="Proteomes" id="UP000594262"/>
    </source>
</evidence>
<accession>A0A7M5WQ40</accession>
<proteinExistence type="predicted"/>
<keyword evidence="3" id="KW-1185">Reference proteome</keyword>
<feature type="region of interest" description="Disordered" evidence="1">
    <location>
        <begin position="198"/>
        <end position="218"/>
    </location>
</feature>
<dbReference type="EnsemblMetazoa" id="CLYHEMT000447.1">
    <property type="protein sequence ID" value="CLYHEMP000447.1"/>
    <property type="gene ID" value="CLYHEMG000447"/>
</dbReference>
<dbReference type="AlphaFoldDB" id="A0A7M5WQ40"/>
<evidence type="ECO:0000313" key="2">
    <source>
        <dbReference type="EnsemblMetazoa" id="CLYHEMP000447.1"/>
    </source>
</evidence>
<name>A0A7M5WQ40_9CNID</name>
<dbReference type="Proteomes" id="UP000594262">
    <property type="component" value="Unplaced"/>
</dbReference>
<organism evidence="2 3">
    <name type="scientific">Clytia hemisphaerica</name>
    <dbReference type="NCBI Taxonomy" id="252671"/>
    <lineage>
        <taxon>Eukaryota</taxon>
        <taxon>Metazoa</taxon>
        <taxon>Cnidaria</taxon>
        <taxon>Hydrozoa</taxon>
        <taxon>Hydroidolina</taxon>
        <taxon>Leptothecata</taxon>
        <taxon>Obeliida</taxon>
        <taxon>Clytiidae</taxon>
        <taxon>Clytia</taxon>
    </lineage>
</organism>
<evidence type="ECO:0000256" key="1">
    <source>
        <dbReference type="SAM" id="MobiDB-lite"/>
    </source>
</evidence>
<reference evidence="2" key="1">
    <citation type="submission" date="2021-01" db="UniProtKB">
        <authorList>
            <consortium name="EnsemblMetazoa"/>
        </authorList>
    </citation>
    <scope>IDENTIFICATION</scope>
</reference>